<feature type="region of interest" description="Disordered" evidence="1">
    <location>
        <begin position="64"/>
        <end position="106"/>
    </location>
</feature>
<dbReference type="OMA" id="NRVNTEQ"/>
<organism evidence="3 4">
    <name type="scientific">Brassica oleracea var. oleracea</name>
    <dbReference type="NCBI Taxonomy" id="109376"/>
    <lineage>
        <taxon>Eukaryota</taxon>
        <taxon>Viridiplantae</taxon>
        <taxon>Streptophyta</taxon>
        <taxon>Embryophyta</taxon>
        <taxon>Tracheophyta</taxon>
        <taxon>Spermatophyta</taxon>
        <taxon>Magnoliopsida</taxon>
        <taxon>eudicotyledons</taxon>
        <taxon>Gunneridae</taxon>
        <taxon>Pentapetalae</taxon>
        <taxon>rosids</taxon>
        <taxon>malvids</taxon>
        <taxon>Brassicales</taxon>
        <taxon>Brassicaceae</taxon>
        <taxon>Brassiceae</taxon>
        <taxon>Brassica</taxon>
    </lineage>
</organism>
<dbReference type="KEGG" id="boe:106295231"/>
<dbReference type="Proteomes" id="UP000032141">
    <property type="component" value="Chromosome C5"/>
</dbReference>
<evidence type="ECO:0000313" key="3">
    <source>
        <dbReference type="EnsemblPlants" id="Bo5g141280.1"/>
    </source>
</evidence>
<dbReference type="Pfam" id="PF06972">
    <property type="entry name" value="GIP1_N"/>
    <property type="match status" value="1"/>
</dbReference>
<feature type="region of interest" description="Disordered" evidence="1">
    <location>
        <begin position="153"/>
        <end position="305"/>
    </location>
</feature>
<feature type="region of interest" description="Disordered" evidence="1">
    <location>
        <begin position="361"/>
        <end position="418"/>
    </location>
</feature>
<feature type="region of interest" description="Disordered" evidence="1">
    <location>
        <begin position="787"/>
        <end position="809"/>
    </location>
</feature>
<evidence type="ECO:0000313" key="4">
    <source>
        <dbReference type="Proteomes" id="UP000032141"/>
    </source>
</evidence>
<dbReference type="SUPFAM" id="SSF46934">
    <property type="entry name" value="UBA-like"/>
    <property type="match status" value="1"/>
</dbReference>
<dbReference type="InterPro" id="IPR009060">
    <property type="entry name" value="UBA-like_sf"/>
</dbReference>
<dbReference type="GO" id="GO:0051082">
    <property type="term" value="F:unfolded protein binding"/>
    <property type="evidence" value="ECO:0007669"/>
    <property type="project" value="TreeGrafter"/>
</dbReference>
<reference evidence="3" key="2">
    <citation type="submission" date="2015-03" db="UniProtKB">
        <authorList>
            <consortium name="EnsemblPlants"/>
        </authorList>
    </citation>
    <scope>IDENTIFICATION</scope>
</reference>
<dbReference type="STRING" id="109376.A0A0D3CLZ4"/>
<feature type="compositionally biased region" description="Polar residues" evidence="1">
    <location>
        <begin position="794"/>
        <end position="809"/>
    </location>
</feature>
<dbReference type="eggNOG" id="ENOG502QQJY">
    <property type="taxonomic scope" value="Eukaryota"/>
</dbReference>
<proteinExistence type="predicted"/>
<dbReference type="HOGENOM" id="CLU_018374_0_0_1"/>
<dbReference type="PANTHER" id="PTHR46775">
    <property type="entry name" value="FLOCCULATION PROTEIN (DUF1296)"/>
    <property type="match status" value="1"/>
</dbReference>
<feature type="compositionally biased region" description="Acidic residues" evidence="1">
    <location>
        <begin position="378"/>
        <end position="387"/>
    </location>
</feature>
<dbReference type="PANTHER" id="PTHR46775:SF8">
    <property type="entry name" value="GBF-INTERACTING PROTEIN 1 N-TERMINAL DOMAIN-CONTAINING PROTEIN"/>
    <property type="match status" value="1"/>
</dbReference>
<dbReference type="OrthoDB" id="753279at2759"/>
<dbReference type="Gramene" id="Bo5g141280.1">
    <property type="protein sequence ID" value="Bo5g141280.1"/>
    <property type="gene ID" value="Bo5g141280"/>
</dbReference>
<dbReference type="RefSeq" id="XP_013586532.1">
    <property type="nucleotide sequence ID" value="XM_013731078.1"/>
</dbReference>
<dbReference type="InterPro" id="IPR009719">
    <property type="entry name" value="GIP1_N"/>
</dbReference>
<dbReference type="AlphaFoldDB" id="A0A0D3CLZ4"/>
<reference evidence="3 4" key="1">
    <citation type="journal article" date="2014" name="Genome Biol.">
        <title>Transcriptome and methylome profiling reveals relics of genome dominance in the mesopolyploid Brassica oleracea.</title>
        <authorList>
            <person name="Parkin I.A."/>
            <person name="Koh C."/>
            <person name="Tang H."/>
            <person name="Robinson S.J."/>
            <person name="Kagale S."/>
            <person name="Clarke W.E."/>
            <person name="Town C.D."/>
            <person name="Nixon J."/>
            <person name="Krishnakumar V."/>
            <person name="Bidwell S.L."/>
            <person name="Denoeud F."/>
            <person name="Belcram H."/>
            <person name="Links M.G."/>
            <person name="Just J."/>
            <person name="Clarke C."/>
            <person name="Bender T."/>
            <person name="Huebert T."/>
            <person name="Mason A.S."/>
            <person name="Pires J.C."/>
            <person name="Barker G."/>
            <person name="Moore J."/>
            <person name="Walley P.G."/>
            <person name="Manoli S."/>
            <person name="Batley J."/>
            <person name="Edwards D."/>
            <person name="Nelson M.N."/>
            <person name="Wang X."/>
            <person name="Paterson A.H."/>
            <person name="King G."/>
            <person name="Bancroft I."/>
            <person name="Chalhoub B."/>
            <person name="Sharpe A.G."/>
        </authorList>
    </citation>
    <scope>NUCLEOTIDE SEQUENCE</scope>
    <source>
        <strain evidence="3 4">cv. TO1000</strain>
    </source>
</reference>
<sequence length="809" mass="86630">MVGSGARVSIDADTRKTIQTIKEITAGNYSEDEIHAMLLECSMNPDEAAQRLLLQDPFLEVKKKRDKRKENLSSKDSVEPQWRCGGGGRINLSSRHSSHGKHHSDGAGAKIFFRKENGPKQVAHPSTSTSQKQIKTKDNALVFSLPPVMDKSSGCLTSGSSDGAPPSAVESSKNRVNTEQKSADSLPLSRPPSSEVRFISSNSKPVSEQHLGERKLQNRSRGTGNTLVNDAYVPRPASSHSNSTSSRPSSNYSNRSHQTVGPQRGKEWKPKPVNHTTTQGSGASATAEALAVPTEASEKSVEDVVPSAEGTSKLQRQLEDLQVQRQHVIIPNHILVPDAERTKFSFGSFDAGFSIASSSVAFPENEKRSAPLSQNSQEVEDSFEEDELSHPNVHSTEKDEENNVYSESPSQVPNDMAGEGITAANAAPVYDVSKQENTLESESNHSPFDHIPSNILGPIPPAPGSQLPQFENADPQARDALRTPNFVVQQPFDTASYYAQFYRSGPDSDGRVSPFVSPGVASKFNGNVTVLPPHSSQTMQESGNNLVLSTASPTPLATQPAGLMQSSIPVTQQPVPFLRPPGLHMSHYPPNYMPYGHYFSPFYLPHPAMQQFLSNGAFAQQPQASSVYPAPPPPSGAATGGKYTLPHHKPGSNTGNLTHVGMPGGYGPTSHGSFPAGYNPNSGASAGNSTSNEDLSTLQLKGNNGYSTTGQQSEALPVWIAGPGRDVPSSFYGLQHHGQQHVTYAPAQSGHVTFPGMYHPGQAVTAAGGVHHPLLQQSQGVAGAEMVAPGPPNVFQQPQQTPMNWPSNY</sequence>
<feature type="compositionally biased region" description="Polar residues" evidence="1">
    <location>
        <begin position="403"/>
        <end position="413"/>
    </location>
</feature>
<protein>
    <recommendedName>
        <fullName evidence="2">GBF-interacting protein 1 N-terminal domain-containing protein</fullName>
    </recommendedName>
</protein>
<feature type="compositionally biased region" description="Basic and acidic residues" evidence="1">
    <location>
        <begin position="64"/>
        <end position="78"/>
    </location>
</feature>
<feature type="compositionally biased region" description="Low complexity" evidence="1">
    <location>
        <begin position="276"/>
        <end position="289"/>
    </location>
</feature>
<dbReference type="EnsemblPlants" id="Bo5g141280.1">
    <property type="protein sequence ID" value="Bo5g141280.1"/>
    <property type="gene ID" value="Bo5g141280"/>
</dbReference>
<evidence type="ECO:0000259" key="2">
    <source>
        <dbReference type="Pfam" id="PF06972"/>
    </source>
</evidence>
<accession>A0A0D3CLZ4</accession>
<feature type="compositionally biased region" description="Polar residues" evidence="1">
    <location>
        <begin position="219"/>
        <end position="228"/>
    </location>
</feature>
<feature type="region of interest" description="Disordered" evidence="1">
    <location>
        <begin position="623"/>
        <end position="693"/>
    </location>
</feature>
<feature type="compositionally biased region" description="Low complexity" evidence="1">
    <location>
        <begin position="676"/>
        <end position="692"/>
    </location>
</feature>
<feature type="domain" description="GBF-interacting protein 1 N-terminal" evidence="2">
    <location>
        <begin position="10"/>
        <end position="70"/>
    </location>
</feature>
<dbReference type="InterPro" id="IPR044277">
    <property type="entry name" value="GIP1"/>
</dbReference>
<keyword evidence="4" id="KW-1185">Reference proteome</keyword>
<feature type="compositionally biased region" description="Low complexity" evidence="1">
    <location>
        <begin position="234"/>
        <end position="256"/>
    </location>
</feature>
<dbReference type="GeneID" id="106295231"/>
<evidence type="ECO:0000256" key="1">
    <source>
        <dbReference type="SAM" id="MobiDB-lite"/>
    </source>
</evidence>
<name>A0A0D3CLZ4_BRAOL</name>
<feature type="compositionally biased region" description="Basic and acidic residues" evidence="1">
    <location>
        <begin position="172"/>
        <end position="182"/>
    </location>
</feature>